<dbReference type="AlphaFoldDB" id="A0A918KDG5"/>
<evidence type="ECO:0000313" key="12">
    <source>
        <dbReference type="Proteomes" id="UP000600865"/>
    </source>
</evidence>
<dbReference type="EMBL" id="BMYV01000001">
    <property type="protein sequence ID" value="GGX59311.1"/>
    <property type="molecule type" value="Genomic_DNA"/>
</dbReference>
<dbReference type="SMART" id="SM00987">
    <property type="entry name" value="UreE_C"/>
    <property type="match status" value="1"/>
</dbReference>
<evidence type="ECO:0000256" key="5">
    <source>
        <dbReference type="ARBA" id="ARBA00023004"/>
    </source>
</evidence>
<dbReference type="GO" id="GO:0006284">
    <property type="term" value="P:base-excision repair"/>
    <property type="evidence" value="ECO:0007669"/>
    <property type="project" value="InterPro"/>
</dbReference>
<keyword evidence="3" id="KW-0227">DNA damage</keyword>
<keyword evidence="5" id="KW-0408">Iron</keyword>
<dbReference type="GO" id="GO:0004844">
    <property type="term" value="F:uracil DNA N-glycosylase activity"/>
    <property type="evidence" value="ECO:0007669"/>
    <property type="project" value="InterPro"/>
</dbReference>
<sequence length="213" mass="23581">MTDINAPYGCRKCPRLARFLDAQRIALPGYFNGPVPNFYSPDPKLLIVGLAPGLHGANQTGRPFTGDAAGDLLYAALEKYGFSTGTYDKHKNDGLQLNSAMITNVVRCVPPQNKPVAAEINTCRDNYHTPQLQALPNLKVMLCLGKISHDSTLRSLGMRLATHKFGHGTEYVDDLGRTILSSYHCSRYNTNTNRLTEPMFFEIFARAREICDG</sequence>
<evidence type="ECO:0000259" key="10">
    <source>
        <dbReference type="SMART" id="SM00986"/>
    </source>
</evidence>
<evidence type="ECO:0000256" key="6">
    <source>
        <dbReference type="ARBA" id="ARBA00023014"/>
    </source>
</evidence>
<protein>
    <recommendedName>
        <fullName evidence="9">Type-5 uracil-DNA glycosylase</fullName>
    </recommendedName>
</protein>
<organism evidence="11 12">
    <name type="scientific">Litorimonas cladophorae</name>
    <dbReference type="NCBI Taxonomy" id="1220491"/>
    <lineage>
        <taxon>Bacteria</taxon>
        <taxon>Pseudomonadati</taxon>
        <taxon>Pseudomonadota</taxon>
        <taxon>Alphaproteobacteria</taxon>
        <taxon>Maricaulales</taxon>
        <taxon>Robiginitomaculaceae</taxon>
    </lineage>
</organism>
<feature type="domain" description="Uracil-DNA glycosylase-like" evidence="10">
    <location>
        <begin position="36"/>
        <end position="204"/>
    </location>
</feature>
<comment type="similarity">
    <text evidence="8">Belongs to the uracil-DNA glycosylase (UDG) superfamily. Type 5 (UDGb) family.</text>
</comment>
<dbReference type="CDD" id="cd10031">
    <property type="entry name" value="UDG-F5_TTUDGB_like"/>
    <property type="match status" value="1"/>
</dbReference>
<evidence type="ECO:0000256" key="1">
    <source>
        <dbReference type="ARBA" id="ARBA00022485"/>
    </source>
</evidence>
<dbReference type="InterPro" id="IPR036895">
    <property type="entry name" value="Uracil-DNA_glycosylase-like_sf"/>
</dbReference>
<dbReference type="Pfam" id="PF03167">
    <property type="entry name" value="UDG"/>
    <property type="match status" value="1"/>
</dbReference>
<dbReference type="SMART" id="SM00986">
    <property type="entry name" value="UDG"/>
    <property type="match status" value="1"/>
</dbReference>
<reference evidence="11 12" key="1">
    <citation type="journal article" date="2014" name="Int. J. Syst. Evol. Microbiol.">
        <title>Complete genome sequence of Corynebacterium casei LMG S-19264T (=DSM 44701T), isolated from a smear-ripened cheese.</title>
        <authorList>
            <consortium name="US DOE Joint Genome Institute (JGI-PGF)"/>
            <person name="Walter F."/>
            <person name="Albersmeier A."/>
            <person name="Kalinowski J."/>
            <person name="Ruckert C."/>
        </authorList>
    </citation>
    <scope>NUCLEOTIDE SEQUENCE [LARGE SCALE GENOMIC DNA]</scope>
    <source>
        <strain evidence="11 12">KCTC 23968</strain>
    </source>
</reference>
<keyword evidence="6" id="KW-0411">Iron-sulfur</keyword>
<dbReference type="PANTHER" id="PTHR33693:SF3">
    <property type="entry name" value="TYPE-5 URACIL-DNA GLYCOSYLASE"/>
    <property type="match status" value="1"/>
</dbReference>
<keyword evidence="12" id="KW-1185">Reference proteome</keyword>
<gene>
    <name evidence="11" type="ORF">GCM10011309_06220</name>
</gene>
<dbReference type="Gene3D" id="3.40.470.10">
    <property type="entry name" value="Uracil-DNA glycosylase-like domain"/>
    <property type="match status" value="1"/>
</dbReference>
<dbReference type="InterPro" id="IPR044147">
    <property type="entry name" value="UdgB-like"/>
</dbReference>
<evidence type="ECO:0000256" key="3">
    <source>
        <dbReference type="ARBA" id="ARBA00022763"/>
    </source>
</evidence>
<keyword evidence="7" id="KW-0234">DNA repair</keyword>
<evidence type="ECO:0000256" key="7">
    <source>
        <dbReference type="ARBA" id="ARBA00023204"/>
    </source>
</evidence>
<dbReference type="Proteomes" id="UP000600865">
    <property type="component" value="Unassembled WGS sequence"/>
</dbReference>
<evidence type="ECO:0000256" key="2">
    <source>
        <dbReference type="ARBA" id="ARBA00022723"/>
    </source>
</evidence>
<evidence type="ECO:0000256" key="8">
    <source>
        <dbReference type="ARBA" id="ARBA00023779"/>
    </source>
</evidence>
<evidence type="ECO:0000256" key="9">
    <source>
        <dbReference type="ARBA" id="ARBA00023887"/>
    </source>
</evidence>
<dbReference type="GO" id="GO:0046872">
    <property type="term" value="F:metal ion binding"/>
    <property type="evidence" value="ECO:0007669"/>
    <property type="project" value="UniProtKB-KW"/>
</dbReference>
<comment type="caution">
    <text evidence="11">The sequence shown here is derived from an EMBL/GenBank/DDBJ whole genome shotgun (WGS) entry which is preliminary data.</text>
</comment>
<evidence type="ECO:0000256" key="4">
    <source>
        <dbReference type="ARBA" id="ARBA00022801"/>
    </source>
</evidence>
<dbReference type="InterPro" id="IPR051536">
    <property type="entry name" value="UDG_Type-4/5"/>
</dbReference>
<dbReference type="GO" id="GO:0051539">
    <property type="term" value="F:4 iron, 4 sulfur cluster binding"/>
    <property type="evidence" value="ECO:0007669"/>
    <property type="project" value="UniProtKB-KW"/>
</dbReference>
<keyword evidence="1" id="KW-0004">4Fe-4S</keyword>
<name>A0A918KDG5_9PROT</name>
<accession>A0A918KDG5</accession>
<dbReference type="SUPFAM" id="SSF52141">
    <property type="entry name" value="Uracil-DNA glycosylase-like"/>
    <property type="match status" value="1"/>
</dbReference>
<dbReference type="InterPro" id="IPR005122">
    <property type="entry name" value="Uracil-DNA_glycosylase-like"/>
</dbReference>
<dbReference type="GO" id="GO:0033958">
    <property type="term" value="F:DNA-deoxyinosine glycosylase activity"/>
    <property type="evidence" value="ECO:0007669"/>
    <property type="project" value="InterPro"/>
</dbReference>
<dbReference type="PANTHER" id="PTHR33693">
    <property type="entry name" value="TYPE-5 URACIL-DNA GLYCOSYLASE"/>
    <property type="match status" value="1"/>
</dbReference>
<proteinExistence type="inferred from homology"/>
<keyword evidence="2" id="KW-0479">Metal-binding</keyword>
<evidence type="ECO:0000313" key="11">
    <source>
        <dbReference type="EMBL" id="GGX59311.1"/>
    </source>
</evidence>
<keyword evidence="4" id="KW-0378">Hydrolase</keyword>